<accession>A0ABQ8SIA9</accession>
<protein>
    <submittedName>
        <fullName evidence="1">Uncharacterized protein</fullName>
    </submittedName>
</protein>
<dbReference type="Proteomes" id="UP001148838">
    <property type="component" value="Unassembled WGS sequence"/>
</dbReference>
<evidence type="ECO:0000313" key="2">
    <source>
        <dbReference type="Proteomes" id="UP001148838"/>
    </source>
</evidence>
<organism evidence="1 2">
    <name type="scientific">Periplaneta americana</name>
    <name type="common">American cockroach</name>
    <name type="synonym">Blatta americana</name>
    <dbReference type="NCBI Taxonomy" id="6978"/>
    <lineage>
        <taxon>Eukaryota</taxon>
        <taxon>Metazoa</taxon>
        <taxon>Ecdysozoa</taxon>
        <taxon>Arthropoda</taxon>
        <taxon>Hexapoda</taxon>
        <taxon>Insecta</taxon>
        <taxon>Pterygota</taxon>
        <taxon>Neoptera</taxon>
        <taxon>Polyneoptera</taxon>
        <taxon>Dictyoptera</taxon>
        <taxon>Blattodea</taxon>
        <taxon>Blattoidea</taxon>
        <taxon>Blattidae</taxon>
        <taxon>Blattinae</taxon>
        <taxon>Periplaneta</taxon>
    </lineage>
</organism>
<gene>
    <name evidence="1" type="ORF">ANN_16168</name>
</gene>
<proteinExistence type="predicted"/>
<sequence length="118" mass="12766">MAGLCEGGNEPSASLKAISTGVAQSVKALACWSELRSGAGSISAWADYLVGFFPRFSPTVSTYTIVIIVTITTIIHLQANPLAHYVVIRVKILSEDIHKYISHKSSAWRKDATSDIEE</sequence>
<name>A0ABQ8SIA9_PERAM</name>
<evidence type="ECO:0000313" key="1">
    <source>
        <dbReference type="EMBL" id="KAJ4433856.1"/>
    </source>
</evidence>
<dbReference type="EMBL" id="JAJSOF020000027">
    <property type="protein sequence ID" value="KAJ4433856.1"/>
    <property type="molecule type" value="Genomic_DNA"/>
</dbReference>
<keyword evidence="2" id="KW-1185">Reference proteome</keyword>
<reference evidence="1 2" key="1">
    <citation type="journal article" date="2022" name="Allergy">
        <title>Genome assembly and annotation of Periplaneta americana reveal a comprehensive cockroach allergen profile.</title>
        <authorList>
            <person name="Wang L."/>
            <person name="Xiong Q."/>
            <person name="Saelim N."/>
            <person name="Wang L."/>
            <person name="Nong W."/>
            <person name="Wan A.T."/>
            <person name="Shi M."/>
            <person name="Liu X."/>
            <person name="Cao Q."/>
            <person name="Hui J.H.L."/>
            <person name="Sookrung N."/>
            <person name="Leung T.F."/>
            <person name="Tungtrongchitr A."/>
            <person name="Tsui S.K.W."/>
        </authorList>
    </citation>
    <scope>NUCLEOTIDE SEQUENCE [LARGE SCALE GENOMIC DNA]</scope>
    <source>
        <strain evidence="1">PWHHKU_190912</strain>
    </source>
</reference>
<comment type="caution">
    <text evidence="1">The sequence shown here is derived from an EMBL/GenBank/DDBJ whole genome shotgun (WGS) entry which is preliminary data.</text>
</comment>